<comment type="caution">
    <text evidence="2">The sequence shown here is derived from an EMBL/GenBank/DDBJ whole genome shotgun (WGS) entry which is preliminary data.</text>
</comment>
<dbReference type="AlphaFoldDB" id="A0A7W7QXR4"/>
<evidence type="ECO:0000256" key="1">
    <source>
        <dbReference type="ARBA" id="ARBA00022801"/>
    </source>
</evidence>
<evidence type="ECO:0000313" key="3">
    <source>
        <dbReference type="Proteomes" id="UP000540506"/>
    </source>
</evidence>
<dbReference type="NCBIfam" id="TIGR01549">
    <property type="entry name" value="HAD-SF-IA-v1"/>
    <property type="match status" value="1"/>
</dbReference>
<dbReference type="SUPFAM" id="SSF56784">
    <property type="entry name" value="HAD-like"/>
    <property type="match status" value="1"/>
</dbReference>
<dbReference type="PANTHER" id="PTHR43316:SF8">
    <property type="entry name" value="HAD FAMILY HYDROLASE"/>
    <property type="match status" value="1"/>
</dbReference>
<sequence>MVIKAVVFDVGECLVDETREYGTWADWLGVPRHTFVAQFGAVIAEGRDYRETFQVFRPGFDLYEERERRAAAGKPEWFGEDDLYPDVRPALTQLRADGLWLAIAGNQTVRAGGILRELFTDDVDLIGTSDDWRASKPDPLFFERVAEVTPAKPSEILYVGDRLDNDIRPAVTAGMHTALIRRGPWGWIQQNDPAAADLATFRIDSLAELPELIAKFNAAAS</sequence>
<proteinExistence type="predicted"/>
<dbReference type="InterPro" id="IPR006439">
    <property type="entry name" value="HAD-SF_hydro_IA"/>
</dbReference>
<dbReference type="PANTHER" id="PTHR43316">
    <property type="entry name" value="HYDROLASE, HALOACID DELAHOGENASE-RELATED"/>
    <property type="match status" value="1"/>
</dbReference>
<dbReference type="Pfam" id="PF00702">
    <property type="entry name" value="Hydrolase"/>
    <property type="match status" value="1"/>
</dbReference>
<dbReference type="Proteomes" id="UP000540506">
    <property type="component" value="Unassembled WGS sequence"/>
</dbReference>
<dbReference type="InterPro" id="IPR023214">
    <property type="entry name" value="HAD_sf"/>
</dbReference>
<keyword evidence="1 2" id="KW-0378">Hydrolase</keyword>
<accession>A0A7W7QXR4</accession>
<dbReference type="InterPro" id="IPR051540">
    <property type="entry name" value="S-2-haloacid_dehalogenase"/>
</dbReference>
<dbReference type="GO" id="GO:0016787">
    <property type="term" value="F:hydrolase activity"/>
    <property type="evidence" value="ECO:0007669"/>
    <property type="project" value="UniProtKB-KW"/>
</dbReference>
<evidence type="ECO:0000313" key="2">
    <source>
        <dbReference type="EMBL" id="MBB4921639.1"/>
    </source>
</evidence>
<dbReference type="InterPro" id="IPR036412">
    <property type="entry name" value="HAD-like_sf"/>
</dbReference>
<dbReference type="EMBL" id="JACHJV010000001">
    <property type="protein sequence ID" value="MBB4921639.1"/>
    <property type="molecule type" value="Genomic_DNA"/>
</dbReference>
<reference evidence="2 3" key="1">
    <citation type="submission" date="2020-08" db="EMBL/GenBank/DDBJ databases">
        <title>Sequencing the genomes of 1000 actinobacteria strains.</title>
        <authorList>
            <person name="Klenk H.-P."/>
        </authorList>
    </citation>
    <scope>NUCLEOTIDE SEQUENCE [LARGE SCALE GENOMIC DNA]</scope>
    <source>
        <strain evidence="2 3">DSM 41654</strain>
    </source>
</reference>
<dbReference type="Gene3D" id="3.40.50.1000">
    <property type="entry name" value="HAD superfamily/HAD-like"/>
    <property type="match status" value="1"/>
</dbReference>
<protein>
    <submittedName>
        <fullName evidence="2">HAD superfamily hydrolase (TIGR01549 family)</fullName>
    </submittedName>
</protein>
<dbReference type="SFLD" id="SFLDG01129">
    <property type="entry name" value="C1.5:_HAD__Beta-PGM__Phosphata"/>
    <property type="match status" value="1"/>
</dbReference>
<keyword evidence="3" id="KW-1185">Reference proteome</keyword>
<organism evidence="2 3">
    <name type="scientific">Kitasatospora kifunensis</name>
    <name type="common">Streptomyces kifunensis</name>
    <dbReference type="NCBI Taxonomy" id="58351"/>
    <lineage>
        <taxon>Bacteria</taxon>
        <taxon>Bacillati</taxon>
        <taxon>Actinomycetota</taxon>
        <taxon>Actinomycetes</taxon>
        <taxon>Kitasatosporales</taxon>
        <taxon>Streptomycetaceae</taxon>
        <taxon>Kitasatospora</taxon>
    </lineage>
</organism>
<gene>
    <name evidence="2" type="ORF">FHR34_000632</name>
</gene>
<name>A0A7W7QXR4_KITKI</name>
<dbReference type="SFLD" id="SFLDS00003">
    <property type="entry name" value="Haloacid_Dehalogenase"/>
    <property type="match status" value="1"/>
</dbReference>
<dbReference type="RefSeq" id="WP_184933936.1">
    <property type="nucleotide sequence ID" value="NZ_JACHJV010000001.1"/>
</dbReference>